<feature type="region of interest" description="Disordered" evidence="1">
    <location>
        <begin position="1"/>
        <end position="23"/>
    </location>
</feature>
<feature type="compositionally biased region" description="Basic residues" evidence="1">
    <location>
        <begin position="1"/>
        <end position="10"/>
    </location>
</feature>
<dbReference type="InterPro" id="IPR053065">
    <property type="entry name" value="Archenteron_Induction-Rel"/>
</dbReference>
<keyword evidence="4" id="KW-1185">Reference proteome</keyword>
<accession>A0AAW0GFD2</accession>
<comment type="caution">
    <text evidence="3">The sequence shown here is derived from an EMBL/GenBank/DDBJ whole genome shotgun (WGS) entry which is preliminary data.</text>
</comment>
<dbReference type="PANTHER" id="PTHR36853">
    <property type="entry name" value="EXPRESSED PROTEIN"/>
    <property type="match status" value="1"/>
</dbReference>
<evidence type="ECO:0000313" key="3">
    <source>
        <dbReference type="EMBL" id="KAK7692233.1"/>
    </source>
</evidence>
<evidence type="ECO:0000313" key="4">
    <source>
        <dbReference type="Proteomes" id="UP001385951"/>
    </source>
</evidence>
<dbReference type="EMBL" id="JASBNA010000004">
    <property type="protein sequence ID" value="KAK7692233.1"/>
    <property type="molecule type" value="Genomic_DNA"/>
</dbReference>
<reference evidence="3 4" key="1">
    <citation type="submission" date="2022-09" db="EMBL/GenBank/DDBJ databases">
        <authorList>
            <person name="Palmer J.M."/>
        </authorList>
    </citation>
    <scope>NUCLEOTIDE SEQUENCE [LARGE SCALE GENOMIC DNA]</scope>
    <source>
        <strain evidence="3 4">DSM 7382</strain>
    </source>
</reference>
<protein>
    <recommendedName>
        <fullName evidence="2">Vacuolar sorting protein Vps3844 C-terminal domain-containing protein</fullName>
    </recommendedName>
</protein>
<dbReference type="GO" id="GO:0005783">
    <property type="term" value="C:endoplasmic reticulum"/>
    <property type="evidence" value="ECO:0007669"/>
    <property type="project" value="TreeGrafter"/>
</dbReference>
<name>A0AAW0GFD2_9APHY</name>
<dbReference type="Pfam" id="PF12955">
    <property type="entry name" value="Vps3844_C"/>
    <property type="match status" value="1"/>
</dbReference>
<organism evidence="3 4">
    <name type="scientific">Cerrena zonata</name>
    <dbReference type="NCBI Taxonomy" id="2478898"/>
    <lineage>
        <taxon>Eukaryota</taxon>
        <taxon>Fungi</taxon>
        <taxon>Dikarya</taxon>
        <taxon>Basidiomycota</taxon>
        <taxon>Agaricomycotina</taxon>
        <taxon>Agaricomycetes</taxon>
        <taxon>Polyporales</taxon>
        <taxon>Cerrenaceae</taxon>
        <taxon>Cerrena</taxon>
    </lineage>
</organism>
<sequence>MVRPMNRLRNHPTTQPGGDPARIQVFPHRRSARPHSHAMKHPQSLLFLSLTGLLVSATDVYLHPPASSALTNKPNLLLAQYLSLERFHSLQDSDLTENLDAYSQGLGSFVGKGLENVVVIGVGEEEVADVLPESLSQPLVVDTSATSLFSQYTEQAESVYTDVSRSPSLSSTRSSPSTEGVPRMLDAFTLSPSPESSAFLADLASLVKFSDEVAEYDTESSSYFGAFDLSRSLHMLTQKFGRDSEQYQQAVQIIRMIVEGSTKIPNLKTAVISVPKSEVTKKHITKRAHSKRQQSPLPPPLPHPAEPIGAVSTCYASLDSCTNSTSSCSGHGSCISASKAGRTCFRLRLRGLKDRDWQRKGH</sequence>
<dbReference type="Proteomes" id="UP001385951">
    <property type="component" value="Unassembled WGS sequence"/>
</dbReference>
<feature type="domain" description="Vacuolar sorting protein Vps3844 C-terminal" evidence="2">
    <location>
        <begin position="314"/>
        <end position="346"/>
    </location>
</feature>
<evidence type="ECO:0000256" key="1">
    <source>
        <dbReference type="SAM" id="MobiDB-lite"/>
    </source>
</evidence>
<gene>
    <name evidence="3" type="ORF">QCA50_003858</name>
</gene>
<feature type="compositionally biased region" description="Basic residues" evidence="1">
    <location>
        <begin position="282"/>
        <end position="292"/>
    </location>
</feature>
<feature type="region of interest" description="Disordered" evidence="1">
    <location>
        <begin position="281"/>
        <end position="304"/>
    </location>
</feature>
<proteinExistence type="predicted"/>
<dbReference type="AlphaFoldDB" id="A0AAW0GFD2"/>
<dbReference type="InterPro" id="IPR024382">
    <property type="entry name" value="Vps3844_C"/>
</dbReference>
<evidence type="ECO:0000259" key="2">
    <source>
        <dbReference type="Pfam" id="PF12955"/>
    </source>
</evidence>
<dbReference type="PANTHER" id="PTHR36853:SF1">
    <property type="entry name" value="DUF3844 DOMAIN-CONTAINING PROTEIN"/>
    <property type="match status" value="1"/>
</dbReference>